<dbReference type="AlphaFoldDB" id="A0A8G2BJU9"/>
<keyword evidence="7" id="KW-1133">Transmembrane helix</keyword>
<feature type="transmembrane region" description="Helical" evidence="7">
    <location>
        <begin position="12"/>
        <end position="31"/>
    </location>
</feature>
<dbReference type="Gene3D" id="1.10.287.950">
    <property type="entry name" value="Methyl-accepting chemotaxis protein"/>
    <property type="match status" value="1"/>
</dbReference>
<feature type="region of interest" description="Disordered" evidence="6">
    <location>
        <begin position="608"/>
        <end position="630"/>
    </location>
</feature>
<evidence type="ECO:0000259" key="9">
    <source>
        <dbReference type="PROSITE" id="PS50192"/>
    </source>
</evidence>
<keyword evidence="3 5" id="KW-0807">Transducer</keyword>
<protein>
    <submittedName>
        <fullName evidence="11">Methyl-accepting chemotaxis protein</fullName>
    </submittedName>
</protein>
<sequence>MARLSVTQRIATISLVAVTGFLLVLGVVYWAHVEQVEVTERQQRATQKLALVERVAEGFLNARRREKDFLLRLDDKYIGQHAGVIDELQANFAALAGLADGNEAALLSQLRDRISAYQTEFVDLSNATIALGLDETLGLQGSLRSAVHEAETLIEQHATDDLMVKLLMMRRHEKDFILRQDPKYIGRLDDRIAEFTALLDGKPVEENVKADMVAALGVYRADFGTYAAAVLANVEKTAALSATFASAEPLMEELRAGIERDYETAVEEFDRISQEAFLITLVLIAVIAAACLALGLVVGRSVSRPVASLTERMRALAGGDKTVEVPNTEAGDEIGDMARAVLVFKENMIRNDEMAAEQEVQRAARERRAQAIERITGTFDNQVREMLQVVANATHELDASAQSMLHISEQTTSQASIVASASHEASANVQTVATATEELGASISEIGTRVSDSSRMAGEAEEQARASSEAVTSLESSAQEIGQIVTLIQEISEQTNLLALNATIEAARAGDAGKGFAVVASEVKSLATQTGKATEQIANQITRIQQETGRSANAIRTIAQTVSQLRETAAGIAAAVEEQSSATQEISRSVQEAAVGTESVSENIGRVDAGARETGASAQEVQATSGELARQSESLSKMIASFLDEVRAA</sequence>
<feature type="domain" description="HAMP" evidence="10">
    <location>
        <begin position="300"/>
        <end position="353"/>
    </location>
</feature>
<dbReference type="PANTHER" id="PTHR32089:SF112">
    <property type="entry name" value="LYSOZYME-LIKE PROTEIN-RELATED"/>
    <property type="match status" value="1"/>
</dbReference>
<keyword evidence="7" id="KW-0472">Membrane</keyword>
<dbReference type="EMBL" id="FNBW01000006">
    <property type="protein sequence ID" value="SDF77726.1"/>
    <property type="molecule type" value="Genomic_DNA"/>
</dbReference>
<evidence type="ECO:0000256" key="4">
    <source>
        <dbReference type="ARBA" id="ARBA00029447"/>
    </source>
</evidence>
<feature type="domain" description="T-SNARE coiled-coil homology" evidence="9">
    <location>
        <begin position="545"/>
        <end position="607"/>
    </location>
</feature>
<dbReference type="PROSITE" id="PS50885">
    <property type="entry name" value="HAMP"/>
    <property type="match status" value="1"/>
</dbReference>
<dbReference type="Gene3D" id="6.10.340.10">
    <property type="match status" value="1"/>
</dbReference>
<dbReference type="InterPro" id="IPR004090">
    <property type="entry name" value="Chemotax_Me-accpt_rcpt"/>
</dbReference>
<evidence type="ECO:0000256" key="1">
    <source>
        <dbReference type="ARBA" id="ARBA00004429"/>
    </source>
</evidence>
<dbReference type="InterPro" id="IPR003660">
    <property type="entry name" value="HAMP_dom"/>
</dbReference>
<keyword evidence="12" id="KW-1185">Reference proteome</keyword>
<evidence type="ECO:0000256" key="7">
    <source>
        <dbReference type="SAM" id="Phobius"/>
    </source>
</evidence>
<dbReference type="RefSeq" id="WP_093150392.1">
    <property type="nucleotide sequence ID" value="NZ_FNBW01000006.1"/>
</dbReference>
<dbReference type="GO" id="GO:0004888">
    <property type="term" value="F:transmembrane signaling receptor activity"/>
    <property type="evidence" value="ECO:0007669"/>
    <property type="project" value="InterPro"/>
</dbReference>
<evidence type="ECO:0000259" key="10">
    <source>
        <dbReference type="PROSITE" id="PS50885"/>
    </source>
</evidence>
<dbReference type="PROSITE" id="PS50192">
    <property type="entry name" value="T_SNARE"/>
    <property type="match status" value="1"/>
</dbReference>
<gene>
    <name evidence="11" type="ORF">SAMN05660686_02325</name>
</gene>
<evidence type="ECO:0000256" key="2">
    <source>
        <dbReference type="ARBA" id="ARBA00022519"/>
    </source>
</evidence>
<keyword evidence="2" id="KW-1003">Cell membrane</keyword>
<evidence type="ECO:0000256" key="5">
    <source>
        <dbReference type="PROSITE-ProRule" id="PRU00284"/>
    </source>
</evidence>
<dbReference type="PROSITE" id="PS50111">
    <property type="entry name" value="CHEMOTAXIS_TRANSDUC_2"/>
    <property type="match status" value="1"/>
</dbReference>
<comment type="caution">
    <text evidence="11">The sequence shown here is derived from an EMBL/GenBank/DDBJ whole genome shotgun (WGS) entry which is preliminary data.</text>
</comment>
<dbReference type="SMART" id="SM00304">
    <property type="entry name" value="HAMP"/>
    <property type="match status" value="1"/>
</dbReference>
<accession>A0A8G2BJU9</accession>
<feature type="transmembrane region" description="Helical" evidence="7">
    <location>
        <begin position="276"/>
        <end position="298"/>
    </location>
</feature>
<dbReference type="GO" id="GO:0006935">
    <property type="term" value="P:chemotaxis"/>
    <property type="evidence" value="ECO:0007669"/>
    <property type="project" value="InterPro"/>
</dbReference>
<proteinExistence type="inferred from homology"/>
<evidence type="ECO:0000259" key="8">
    <source>
        <dbReference type="PROSITE" id="PS50111"/>
    </source>
</evidence>
<dbReference type="OrthoDB" id="3289104at2"/>
<dbReference type="InterPro" id="IPR032255">
    <property type="entry name" value="HBM"/>
</dbReference>
<comment type="subcellular location">
    <subcellularLocation>
        <location evidence="1">Cell inner membrane</location>
        <topology evidence="1">Multi-pass membrane protein</topology>
    </subcellularLocation>
</comment>
<keyword evidence="7" id="KW-0812">Transmembrane</keyword>
<evidence type="ECO:0000256" key="3">
    <source>
        <dbReference type="ARBA" id="ARBA00023224"/>
    </source>
</evidence>
<keyword evidence="2" id="KW-0997">Cell inner membrane</keyword>
<dbReference type="PANTHER" id="PTHR32089">
    <property type="entry name" value="METHYL-ACCEPTING CHEMOTAXIS PROTEIN MCPB"/>
    <property type="match status" value="1"/>
</dbReference>
<dbReference type="SMART" id="SM01358">
    <property type="entry name" value="HBM"/>
    <property type="match status" value="1"/>
</dbReference>
<feature type="domain" description="Methyl-accepting transducer" evidence="8">
    <location>
        <begin position="393"/>
        <end position="629"/>
    </location>
</feature>
<dbReference type="CDD" id="cd06225">
    <property type="entry name" value="HAMP"/>
    <property type="match status" value="1"/>
</dbReference>
<dbReference type="GO" id="GO:0007165">
    <property type="term" value="P:signal transduction"/>
    <property type="evidence" value="ECO:0007669"/>
    <property type="project" value="UniProtKB-KW"/>
</dbReference>
<dbReference type="InterPro" id="IPR000727">
    <property type="entry name" value="T_SNARE_dom"/>
</dbReference>
<dbReference type="GO" id="GO:0005886">
    <property type="term" value="C:plasma membrane"/>
    <property type="evidence" value="ECO:0007669"/>
    <property type="project" value="UniProtKB-SubCell"/>
</dbReference>
<dbReference type="Proteomes" id="UP000198615">
    <property type="component" value="Unassembled WGS sequence"/>
</dbReference>
<evidence type="ECO:0000313" key="11">
    <source>
        <dbReference type="EMBL" id="SDF77726.1"/>
    </source>
</evidence>
<organism evidence="11 12">
    <name type="scientific">Thalassobaculum litoreum DSM 18839</name>
    <dbReference type="NCBI Taxonomy" id="1123362"/>
    <lineage>
        <taxon>Bacteria</taxon>
        <taxon>Pseudomonadati</taxon>
        <taxon>Pseudomonadota</taxon>
        <taxon>Alphaproteobacteria</taxon>
        <taxon>Rhodospirillales</taxon>
        <taxon>Thalassobaculaceae</taxon>
        <taxon>Thalassobaculum</taxon>
    </lineage>
</organism>
<feature type="compositionally biased region" description="Polar residues" evidence="6">
    <location>
        <begin position="616"/>
        <end position="630"/>
    </location>
</feature>
<reference evidence="11 12" key="1">
    <citation type="submission" date="2016-10" db="EMBL/GenBank/DDBJ databases">
        <authorList>
            <person name="Varghese N."/>
            <person name="Submissions S."/>
        </authorList>
    </citation>
    <scope>NUCLEOTIDE SEQUENCE [LARGE SCALE GENOMIC DNA]</scope>
    <source>
        <strain evidence="11 12">DSM 18839</strain>
    </source>
</reference>
<dbReference type="PRINTS" id="PR00260">
    <property type="entry name" value="CHEMTRNSDUCR"/>
</dbReference>
<dbReference type="SUPFAM" id="SSF58104">
    <property type="entry name" value="Methyl-accepting chemotaxis protein (MCP) signaling domain"/>
    <property type="match status" value="1"/>
</dbReference>
<dbReference type="InterPro" id="IPR004089">
    <property type="entry name" value="MCPsignal_dom"/>
</dbReference>
<name>A0A8G2BJU9_9PROT</name>
<evidence type="ECO:0000256" key="6">
    <source>
        <dbReference type="SAM" id="MobiDB-lite"/>
    </source>
</evidence>
<evidence type="ECO:0000313" key="12">
    <source>
        <dbReference type="Proteomes" id="UP000198615"/>
    </source>
</evidence>
<comment type="similarity">
    <text evidence="4">Belongs to the methyl-accepting chemotaxis (MCP) protein family.</text>
</comment>
<dbReference type="Pfam" id="PF00672">
    <property type="entry name" value="HAMP"/>
    <property type="match status" value="1"/>
</dbReference>
<dbReference type="SMART" id="SM00283">
    <property type="entry name" value="MA"/>
    <property type="match status" value="1"/>
</dbReference>
<dbReference type="Pfam" id="PF00015">
    <property type="entry name" value="MCPsignal"/>
    <property type="match status" value="1"/>
</dbReference>